<sequence>MARQVAEAADWMARHLGKVIADRDAVDLTNQGFLQQYAIVFAASTVLVLILWLLAVTKRAVRGVPMLTAMGEAVGLLWLAVLATAFTPLILYTVVSATSAVSDALQSAFGGSPGSTYEALADDLEAGRVGGGPLMLALVSLAAIMLCGALWLLLVLRALGLYVGALLGVVVYAGLVDKDMWGKVRRWGGFMTMLILVEPVIVIVLGFASALETSEDTSAVSMGLAVTVIALGAAIYIVVKFPGFTDSVKVAREVGRTAGLGGRAKVGAASPAQGIRHGISTHSVRTGSTTGSTSSGDGGRRVNGQSKAAEGITTHAHRKPRPDSGGGTSSTDRK</sequence>
<accession>A0A4Z0FVZ2</accession>
<organism evidence="3 4">
    <name type="scientific">Streptomyces palmae</name>
    <dbReference type="NCBI Taxonomy" id="1701085"/>
    <lineage>
        <taxon>Bacteria</taxon>
        <taxon>Bacillati</taxon>
        <taxon>Actinomycetota</taxon>
        <taxon>Actinomycetes</taxon>
        <taxon>Kitasatosporales</taxon>
        <taxon>Streptomycetaceae</taxon>
        <taxon>Streptomyces</taxon>
    </lineage>
</organism>
<feature type="transmembrane region" description="Helical" evidence="2">
    <location>
        <begin position="75"/>
        <end position="95"/>
    </location>
</feature>
<evidence type="ECO:0000313" key="4">
    <source>
        <dbReference type="Proteomes" id="UP000297948"/>
    </source>
</evidence>
<evidence type="ECO:0008006" key="5">
    <source>
        <dbReference type="Google" id="ProtNLM"/>
    </source>
</evidence>
<evidence type="ECO:0000256" key="2">
    <source>
        <dbReference type="SAM" id="Phobius"/>
    </source>
</evidence>
<feature type="transmembrane region" description="Helical" evidence="2">
    <location>
        <begin position="159"/>
        <end position="175"/>
    </location>
</feature>
<keyword evidence="2" id="KW-1133">Transmembrane helix</keyword>
<dbReference type="OrthoDB" id="3851355at2"/>
<protein>
    <recommendedName>
        <fullName evidence="5">Type IV secretion system protein</fullName>
    </recommendedName>
</protein>
<dbReference type="EMBL" id="SRID01000551">
    <property type="protein sequence ID" value="TGA85753.1"/>
    <property type="molecule type" value="Genomic_DNA"/>
</dbReference>
<dbReference type="AlphaFoldDB" id="A0A4Z0FVZ2"/>
<feature type="region of interest" description="Disordered" evidence="1">
    <location>
        <begin position="263"/>
        <end position="334"/>
    </location>
</feature>
<reference evidence="3 4" key="1">
    <citation type="submission" date="2019-03" db="EMBL/GenBank/DDBJ databases">
        <authorList>
            <person name="Gonzalez-Pimentel J.L."/>
        </authorList>
    </citation>
    <scope>NUCLEOTIDE SEQUENCE [LARGE SCALE GENOMIC DNA]</scope>
    <source>
        <strain evidence="3 4">JCM 31289</strain>
    </source>
</reference>
<gene>
    <name evidence="3" type="ORF">E4099_30735</name>
</gene>
<feature type="transmembrane region" description="Helical" evidence="2">
    <location>
        <begin position="187"/>
        <end position="208"/>
    </location>
</feature>
<keyword evidence="2" id="KW-0812">Transmembrane</keyword>
<evidence type="ECO:0000313" key="3">
    <source>
        <dbReference type="EMBL" id="TGA85753.1"/>
    </source>
</evidence>
<feature type="transmembrane region" description="Helical" evidence="2">
    <location>
        <begin position="37"/>
        <end position="55"/>
    </location>
</feature>
<comment type="caution">
    <text evidence="3">The sequence shown here is derived from an EMBL/GenBank/DDBJ whole genome shotgun (WGS) entry which is preliminary data.</text>
</comment>
<feature type="transmembrane region" description="Helical" evidence="2">
    <location>
        <begin position="134"/>
        <end position="153"/>
    </location>
</feature>
<keyword evidence="2" id="KW-0472">Membrane</keyword>
<keyword evidence="4" id="KW-1185">Reference proteome</keyword>
<feature type="compositionally biased region" description="Low complexity" evidence="1">
    <location>
        <begin position="280"/>
        <end position="295"/>
    </location>
</feature>
<name>A0A4Z0FVZ2_9ACTN</name>
<feature type="transmembrane region" description="Helical" evidence="2">
    <location>
        <begin position="220"/>
        <end position="239"/>
    </location>
</feature>
<dbReference type="Proteomes" id="UP000297948">
    <property type="component" value="Unassembled WGS sequence"/>
</dbReference>
<dbReference type="RefSeq" id="WP_135342380.1">
    <property type="nucleotide sequence ID" value="NZ_JBHLTX010000058.1"/>
</dbReference>
<evidence type="ECO:0000256" key="1">
    <source>
        <dbReference type="SAM" id="MobiDB-lite"/>
    </source>
</evidence>
<proteinExistence type="predicted"/>